<keyword evidence="5" id="KW-0507">mRNA processing</keyword>
<keyword evidence="7" id="KW-0508">mRNA splicing</keyword>
<organism evidence="12 13">
    <name type="scientific">Mucuna pruriens</name>
    <name type="common">Velvet bean</name>
    <name type="synonym">Dolichos pruriens</name>
    <dbReference type="NCBI Taxonomy" id="157652"/>
    <lineage>
        <taxon>Eukaryota</taxon>
        <taxon>Viridiplantae</taxon>
        <taxon>Streptophyta</taxon>
        <taxon>Embryophyta</taxon>
        <taxon>Tracheophyta</taxon>
        <taxon>Spermatophyta</taxon>
        <taxon>Magnoliopsida</taxon>
        <taxon>eudicotyledons</taxon>
        <taxon>Gunneridae</taxon>
        <taxon>Pentapetalae</taxon>
        <taxon>rosids</taxon>
        <taxon>fabids</taxon>
        <taxon>Fabales</taxon>
        <taxon>Fabaceae</taxon>
        <taxon>Papilionoideae</taxon>
        <taxon>50 kb inversion clade</taxon>
        <taxon>NPAAA clade</taxon>
        <taxon>indigoferoid/millettioid clade</taxon>
        <taxon>Phaseoleae</taxon>
        <taxon>Mucuna</taxon>
    </lineage>
</organism>
<dbReference type="GO" id="GO:0006397">
    <property type="term" value="P:mRNA processing"/>
    <property type="evidence" value="ECO:0007669"/>
    <property type="project" value="UniProtKB-KW"/>
</dbReference>
<evidence type="ECO:0000256" key="3">
    <source>
        <dbReference type="ARBA" id="ARBA00010362"/>
    </source>
</evidence>
<accession>A0A371FME3</accession>
<evidence type="ECO:0000256" key="2">
    <source>
        <dbReference type="ARBA" id="ARBA00004496"/>
    </source>
</evidence>
<evidence type="ECO:0000256" key="11">
    <source>
        <dbReference type="SAM" id="MobiDB-lite"/>
    </source>
</evidence>
<proteinExistence type="inferred from homology"/>
<keyword evidence="13" id="KW-1185">Reference proteome</keyword>
<feature type="compositionally biased region" description="Basic and acidic residues" evidence="11">
    <location>
        <begin position="203"/>
        <end position="241"/>
    </location>
</feature>
<dbReference type="STRING" id="157652.A0A371FME3"/>
<keyword evidence="8" id="KW-0539">Nucleus</keyword>
<keyword evidence="6" id="KW-0747">Spliceosome</keyword>
<dbReference type="EMBL" id="QJKJ01008528">
    <property type="protein sequence ID" value="RDX79489.1"/>
    <property type="molecule type" value="Genomic_DNA"/>
</dbReference>
<comment type="caution">
    <text evidence="12">The sequence shown here is derived from an EMBL/GenBank/DDBJ whole genome shotgun (WGS) entry which is preliminary data.</text>
</comment>
<dbReference type="GO" id="GO:0008380">
    <property type="term" value="P:RNA splicing"/>
    <property type="evidence" value="ECO:0007669"/>
    <property type="project" value="UniProtKB-KW"/>
</dbReference>
<comment type="subcellular location">
    <subcellularLocation>
        <location evidence="2">Cytoplasm</location>
    </subcellularLocation>
    <subcellularLocation>
        <location evidence="1">Nucleus</location>
    </subcellularLocation>
</comment>
<evidence type="ECO:0000256" key="1">
    <source>
        <dbReference type="ARBA" id="ARBA00004123"/>
    </source>
</evidence>
<dbReference type="AlphaFoldDB" id="A0A371FME3"/>
<evidence type="ECO:0000256" key="6">
    <source>
        <dbReference type="ARBA" id="ARBA00022728"/>
    </source>
</evidence>
<evidence type="ECO:0000256" key="4">
    <source>
        <dbReference type="ARBA" id="ARBA00022490"/>
    </source>
</evidence>
<feature type="compositionally biased region" description="Basic and acidic residues" evidence="11">
    <location>
        <begin position="176"/>
        <end position="185"/>
    </location>
</feature>
<gene>
    <name evidence="12" type="ORF">CR513_40079</name>
</gene>
<evidence type="ECO:0000256" key="10">
    <source>
        <dbReference type="ARBA" id="ARBA00045970"/>
    </source>
</evidence>
<feature type="compositionally biased region" description="Polar residues" evidence="11">
    <location>
        <begin position="18"/>
        <end position="40"/>
    </location>
</feature>
<reference evidence="12" key="1">
    <citation type="submission" date="2018-05" db="EMBL/GenBank/DDBJ databases">
        <title>Draft genome of Mucuna pruriens seed.</title>
        <authorList>
            <person name="Nnadi N.E."/>
            <person name="Vos R."/>
            <person name="Hasami M.H."/>
            <person name="Devisetty U.K."/>
            <person name="Aguiy J.C."/>
        </authorList>
    </citation>
    <scope>NUCLEOTIDE SEQUENCE [LARGE SCALE GENOMIC DNA]</scope>
    <source>
        <strain evidence="12">JCA_2017</strain>
    </source>
</reference>
<comment type="similarity">
    <text evidence="3">Belongs to the TSSC4 family.</text>
</comment>
<feature type="region of interest" description="Disordered" evidence="11">
    <location>
        <begin position="373"/>
        <end position="413"/>
    </location>
</feature>
<evidence type="ECO:0000313" key="12">
    <source>
        <dbReference type="EMBL" id="RDX79489.1"/>
    </source>
</evidence>
<evidence type="ECO:0000313" key="13">
    <source>
        <dbReference type="Proteomes" id="UP000257109"/>
    </source>
</evidence>
<evidence type="ECO:0000256" key="5">
    <source>
        <dbReference type="ARBA" id="ARBA00022664"/>
    </source>
</evidence>
<protein>
    <recommendedName>
        <fullName evidence="9">U5 small nuclear ribonucleoprotein TSSC4</fullName>
    </recommendedName>
</protein>
<dbReference type="GO" id="GO:0005681">
    <property type="term" value="C:spliceosomal complex"/>
    <property type="evidence" value="ECO:0007669"/>
    <property type="project" value="UniProtKB-KW"/>
</dbReference>
<keyword evidence="4" id="KW-0963">Cytoplasm</keyword>
<dbReference type="Pfam" id="PF15264">
    <property type="entry name" value="TSSC4"/>
    <property type="match status" value="1"/>
</dbReference>
<sequence length="413" mass="46091">MEDSFRVRVERAFGSLPIPSSSSLWTLTQDEIDNAPSNRNHQLETETETEPQPYSSSSSRVQLEEDLDDLNDDEAPRGPSKPPDYDDEQWQIRSGIGRDCTLDYEEEEDQYDKQAIGKENSGDRVYMKDINDDGVEISSCSVFPTSFRDFVRDPRANHLAARIRLKQDDEAAKKIDALHVSEKSAPDIGGGGGDAINPKSILKSKDNPSEPRPQKRVRFDSECDDRGNNDDGHEGTRDVRMKTSSTEEVAASDQLAKSQEFDSAVPDYIRNPSRYTRYTFDDSSSDMDDKSNREAYMSFLSQLKGSNAAKGTGSQADEALDDLPSVTFISKKKSGDATMGDSEVVSKQKLDAGKEAMNRRAFSVVIAAGDSENSDVCAMEEDEPEVEDARKSSQKLNRHYRKKTQEEFDDPVV</sequence>
<dbReference type="PANTHER" id="PTHR13445:SF3">
    <property type="entry name" value="U5 SMALL NUCLEAR RIBONUCLEOPROTEIN TSSC4"/>
    <property type="match status" value="1"/>
</dbReference>
<dbReference type="InterPro" id="IPR029338">
    <property type="entry name" value="TSSC4"/>
</dbReference>
<dbReference type="PANTHER" id="PTHR13445">
    <property type="entry name" value="TUMOR SUPPRESSING SUBTRANSFERABLE CANDIDATE 4 TSSC4"/>
    <property type="match status" value="1"/>
</dbReference>
<feature type="region of interest" description="Disordered" evidence="11">
    <location>
        <begin position="176"/>
        <end position="268"/>
    </location>
</feature>
<feature type="compositionally biased region" description="Basic residues" evidence="11">
    <location>
        <begin position="392"/>
        <end position="402"/>
    </location>
</feature>
<evidence type="ECO:0000256" key="9">
    <source>
        <dbReference type="ARBA" id="ARBA00035304"/>
    </source>
</evidence>
<feature type="region of interest" description="Disordered" evidence="11">
    <location>
        <begin position="16"/>
        <end position="93"/>
    </location>
</feature>
<feature type="compositionally biased region" description="Acidic residues" evidence="11">
    <location>
        <begin position="64"/>
        <end position="73"/>
    </location>
</feature>
<name>A0A371FME3_MUCPR</name>
<comment type="function">
    <text evidence="10">Protein associated with the U5 snRNP, during its maturation and its post-splicing recycling and which is required for spliceosomal tri-snRNP complex assembly in the nucleus. Has a molecular sequestering activity and transiently hinders SNRNP200 binding sites for constitutive splicing factors that intervene later during the assembly of the spliceosome and splicing. Together with its molecular sequestering activity, may also function as a molecular adapter and placeholder, coordinating the assembly of the U5 snRNP and its association with the U4/U6 di-snRNP.</text>
</comment>
<dbReference type="Proteomes" id="UP000257109">
    <property type="component" value="Unassembled WGS sequence"/>
</dbReference>
<dbReference type="GO" id="GO:0005737">
    <property type="term" value="C:cytoplasm"/>
    <property type="evidence" value="ECO:0007669"/>
    <property type="project" value="UniProtKB-SubCell"/>
</dbReference>
<dbReference type="OrthoDB" id="1906282at2759"/>
<evidence type="ECO:0000256" key="7">
    <source>
        <dbReference type="ARBA" id="ARBA00023187"/>
    </source>
</evidence>
<evidence type="ECO:0000256" key="8">
    <source>
        <dbReference type="ARBA" id="ARBA00023242"/>
    </source>
</evidence>